<dbReference type="InterPro" id="IPR011747">
    <property type="entry name" value="CHP02241"/>
</dbReference>
<evidence type="ECO:0000313" key="1">
    <source>
        <dbReference type="EMBL" id="GAA0916585.1"/>
    </source>
</evidence>
<dbReference type="InterPro" id="IPR010667">
    <property type="entry name" value="Phage_T4_Gp19"/>
</dbReference>
<organism evidence="1 2">
    <name type="scientific">Nonomuraea longicatena</name>
    <dbReference type="NCBI Taxonomy" id="83682"/>
    <lineage>
        <taxon>Bacteria</taxon>
        <taxon>Bacillati</taxon>
        <taxon>Actinomycetota</taxon>
        <taxon>Actinomycetes</taxon>
        <taxon>Streptosporangiales</taxon>
        <taxon>Streptosporangiaceae</taxon>
        <taxon>Nonomuraea</taxon>
    </lineage>
</organism>
<dbReference type="NCBIfam" id="TIGR02241">
    <property type="entry name" value="conserved hypothetical phage tail region protein"/>
    <property type="match status" value="1"/>
</dbReference>
<evidence type="ECO:0000313" key="2">
    <source>
        <dbReference type="Proteomes" id="UP001501578"/>
    </source>
</evidence>
<gene>
    <name evidence="1" type="ORF">GCM10009560_11860</name>
</gene>
<sequence>MANDEIAVAVCYALKIDGHDLGTFDGCDGLGCEVEITQRVEGGNNGFVWQLPTRVHYSNVRLTRPVTAATQEVARWFAGAVQGGARRTATIEARTLAGDLITSWGLRDVVPVRWTGPRFDTQTAAAAMETVELAHHGFFGPGWGG</sequence>
<dbReference type="Proteomes" id="UP001501578">
    <property type="component" value="Unassembled WGS sequence"/>
</dbReference>
<accession>A0ABN1NU51</accession>
<proteinExistence type="predicted"/>
<keyword evidence="2" id="KW-1185">Reference proteome</keyword>
<protein>
    <submittedName>
        <fullName evidence="1">Phage tail protein</fullName>
    </submittedName>
</protein>
<comment type="caution">
    <text evidence="1">The sequence shown here is derived from an EMBL/GenBank/DDBJ whole genome shotgun (WGS) entry which is preliminary data.</text>
</comment>
<name>A0ABN1NU51_9ACTN</name>
<reference evidence="1 2" key="1">
    <citation type="journal article" date="2019" name="Int. J. Syst. Evol. Microbiol.">
        <title>The Global Catalogue of Microorganisms (GCM) 10K type strain sequencing project: providing services to taxonomists for standard genome sequencing and annotation.</title>
        <authorList>
            <consortium name="The Broad Institute Genomics Platform"/>
            <consortium name="The Broad Institute Genome Sequencing Center for Infectious Disease"/>
            <person name="Wu L."/>
            <person name="Ma J."/>
        </authorList>
    </citation>
    <scope>NUCLEOTIDE SEQUENCE [LARGE SCALE GENOMIC DNA]</scope>
    <source>
        <strain evidence="1 2">JCM 11136</strain>
    </source>
</reference>
<dbReference type="PANTHER" id="PTHR38009:SF1">
    <property type="entry name" value="CONSERVED HYPOTHETICAL PHAGE TAIL PROTEIN"/>
    <property type="match status" value="1"/>
</dbReference>
<dbReference type="PANTHER" id="PTHR38009">
    <property type="entry name" value="CONSERVED HYPOTHETICAL PHAGE TAIL PROTEIN"/>
    <property type="match status" value="1"/>
</dbReference>
<dbReference type="RefSeq" id="WP_343948670.1">
    <property type="nucleotide sequence ID" value="NZ_BAAAHQ010000004.1"/>
</dbReference>
<dbReference type="Pfam" id="PF06841">
    <property type="entry name" value="Phage_T4_gp19"/>
    <property type="match status" value="1"/>
</dbReference>
<dbReference type="EMBL" id="BAAAHQ010000004">
    <property type="protein sequence ID" value="GAA0916585.1"/>
    <property type="molecule type" value="Genomic_DNA"/>
</dbReference>